<evidence type="ECO:0000256" key="1">
    <source>
        <dbReference type="SAM" id="MobiDB-lite"/>
    </source>
</evidence>
<organism evidence="3 4">
    <name type="scientific">Enterococcus ureasiticus</name>
    <dbReference type="NCBI Taxonomy" id="903984"/>
    <lineage>
        <taxon>Bacteria</taxon>
        <taxon>Bacillati</taxon>
        <taxon>Bacillota</taxon>
        <taxon>Bacilli</taxon>
        <taxon>Lactobacillales</taxon>
        <taxon>Enterococcaceae</taxon>
        <taxon>Enterococcus</taxon>
    </lineage>
</organism>
<gene>
    <name evidence="3" type="ORF">BCR21_00645</name>
</gene>
<evidence type="ECO:0000256" key="2">
    <source>
        <dbReference type="SAM" id="Phobius"/>
    </source>
</evidence>
<dbReference type="OrthoDB" id="2200300at2"/>
<feature type="compositionally biased region" description="Low complexity" evidence="1">
    <location>
        <begin position="190"/>
        <end position="201"/>
    </location>
</feature>
<dbReference type="EMBL" id="MIJZ01000001">
    <property type="protein sequence ID" value="OEG13533.1"/>
    <property type="molecule type" value="Genomic_DNA"/>
</dbReference>
<evidence type="ECO:0000313" key="3">
    <source>
        <dbReference type="EMBL" id="OEG13533.1"/>
    </source>
</evidence>
<accession>A0A1E5GLG3</accession>
<keyword evidence="2" id="KW-0812">Transmembrane</keyword>
<dbReference type="STRING" id="903984.BCR21_00645"/>
<sequence length="227" mass="25280">MKKNFIDVKDDFVASINRQKKLSAIILVVIVLFIISLFIVVPKVQANIRASEIKSLVNQEKLANKANYLDAKTADNEINEKTAMTVLFSVPSGKTYGNIIDVLKDPKQMKDFNHSIYIYPMVYDVEKIEEKYKIKKNEVTIVFFENGKEKNRISIDESFDTKTMLIQALNQLPLSSVSESIQPPAPSSAPTPTSDSAQSTTETTAEQVTDEQEPTLGQSAEADSVAQ</sequence>
<feature type="region of interest" description="Disordered" evidence="1">
    <location>
        <begin position="177"/>
        <end position="227"/>
    </location>
</feature>
<feature type="transmembrane region" description="Helical" evidence="2">
    <location>
        <begin position="21"/>
        <end position="41"/>
    </location>
</feature>
<protein>
    <submittedName>
        <fullName evidence="3">Uncharacterized protein</fullName>
    </submittedName>
</protein>
<keyword evidence="2" id="KW-1133">Transmembrane helix</keyword>
<keyword evidence="2" id="KW-0472">Membrane</keyword>
<comment type="caution">
    <text evidence="3">The sequence shown here is derived from an EMBL/GenBank/DDBJ whole genome shotgun (WGS) entry which is preliminary data.</text>
</comment>
<reference evidence="4" key="1">
    <citation type="submission" date="2016-09" db="EMBL/GenBank/DDBJ databases">
        <authorList>
            <person name="Gulvik C.A."/>
        </authorList>
    </citation>
    <scope>NUCLEOTIDE SEQUENCE [LARGE SCALE GENOMIC DNA]</scope>
    <source>
        <strain evidence="4">DSM 23328</strain>
    </source>
</reference>
<dbReference type="RefSeq" id="WP_069644599.1">
    <property type="nucleotide sequence ID" value="NZ_MIJZ01000001.1"/>
</dbReference>
<name>A0A1E5GLG3_9ENTE</name>
<dbReference type="AlphaFoldDB" id="A0A1E5GLG3"/>
<proteinExistence type="predicted"/>
<evidence type="ECO:0000313" key="4">
    <source>
        <dbReference type="Proteomes" id="UP000094068"/>
    </source>
</evidence>
<dbReference type="Proteomes" id="UP000094068">
    <property type="component" value="Unassembled WGS sequence"/>
</dbReference>
<keyword evidence="4" id="KW-1185">Reference proteome</keyword>